<gene>
    <name evidence="7" type="ORF">EXIGLDRAFT_57531</name>
</gene>
<dbReference type="Gene3D" id="6.10.140.2220">
    <property type="match status" value="1"/>
</dbReference>
<feature type="domain" description="MYND-type" evidence="6">
    <location>
        <begin position="35"/>
        <end position="83"/>
    </location>
</feature>
<dbReference type="EMBL" id="KV427044">
    <property type="protein sequence ID" value="KZV78211.1"/>
    <property type="molecule type" value="Genomic_DNA"/>
</dbReference>
<dbReference type="Pfam" id="PF01753">
    <property type="entry name" value="zf-MYND"/>
    <property type="match status" value="1"/>
</dbReference>
<accession>A0A166MMY3</accession>
<evidence type="ECO:0000256" key="3">
    <source>
        <dbReference type="ARBA" id="ARBA00022833"/>
    </source>
</evidence>
<dbReference type="OrthoDB" id="3149405at2759"/>
<proteinExistence type="predicted"/>
<keyword evidence="3" id="KW-0862">Zinc</keyword>
<keyword evidence="2 4" id="KW-0863">Zinc-finger</keyword>
<dbReference type="GO" id="GO:0008270">
    <property type="term" value="F:zinc ion binding"/>
    <property type="evidence" value="ECO:0007669"/>
    <property type="project" value="UniProtKB-KW"/>
</dbReference>
<dbReference type="AlphaFoldDB" id="A0A166MMY3"/>
<organism evidence="7 8">
    <name type="scientific">Exidia glandulosa HHB12029</name>
    <dbReference type="NCBI Taxonomy" id="1314781"/>
    <lineage>
        <taxon>Eukaryota</taxon>
        <taxon>Fungi</taxon>
        <taxon>Dikarya</taxon>
        <taxon>Basidiomycota</taxon>
        <taxon>Agaricomycotina</taxon>
        <taxon>Agaricomycetes</taxon>
        <taxon>Auriculariales</taxon>
        <taxon>Exidiaceae</taxon>
        <taxon>Exidia</taxon>
    </lineage>
</organism>
<feature type="region of interest" description="Disordered" evidence="5">
    <location>
        <begin position="1"/>
        <end position="30"/>
    </location>
</feature>
<evidence type="ECO:0000313" key="8">
    <source>
        <dbReference type="Proteomes" id="UP000077266"/>
    </source>
</evidence>
<dbReference type="InterPro" id="IPR002893">
    <property type="entry name" value="Znf_MYND"/>
</dbReference>
<feature type="region of interest" description="Disordered" evidence="5">
    <location>
        <begin position="95"/>
        <end position="132"/>
    </location>
</feature>
<evidence type="ECO:0000313" key="7">
    <source>
        <dbReference type="EMBL" id="KZV78211.1"/>
    </source>
</evidence>
<reference evidence="7 8" key="1">
    <citation type="journal article" date="2016" name="Mol. Biol. Evol.">
        <title>Comparative Genomics of Early-Diverging Mushroom-Forming Fungi Provides Insights into the Origins of Lignocellulose Decay Capabilities.</title>
        <authorList>
            <person name="Nagy L.G."/>
            <person name="Riley R."/>
            <person name="Tritt A."/>
            <person name="Adam C."/>
            <person name="Daum C."/>
            <person name="Floudas D."/>
            <person name="Sun H."/>
            <person name="Yadav J.S."/>
            <person name="Pangilinan J."/>
            <person name="Larsson K.H."/>
            <person name="Matsuura K."/>
            <person name="Barry K."/>
            <person name="Labutti K."/>
            <person name="Kuo R."/>
            <person name="Ohm R.A."/>
            <person name="Bhattacharya S.S."/>
            <person name="Shirouzu T."/>
            <person name="Yoshinaga Y."/>
            <person name="Martin F.M."/>
            <person name="Grigoriev I.V."/>
            <person name="Hibbett D.S."/>
        </authorList>
    </citation>
    <scope>NUCLEOTIDE SEQUENCE [LARGE SCALE GENOMIC DNA]</scope>
    <source>
        <strain evidence="7 8">HHB12029</strain>
    </source>
</reference>
<dbReference type="PROSITE" id="PS50865">
    <property type="entry name" value="ZF_MYND_2"/>
    <property type="match status" value="1"/>
</dbReference>
<evidence type="ECO:0000256" key="2">
    <source>
        <dbReference type="ARBA" id="ARBA00022771"/>
    </source>
</evidence>
<evidence type="ECO:0000256" key="5">
    <source>
        <dbReference type="SAM" id="MobiDB-lite"/>
    </source>
</evidence>
<dbReference type="InParanoid" id="A0A166MMY3"/>
<evidence type="ECO:0000256" key="4">
    <source>
        <dbReference type="PROSITE-ProRule" id="PRU00134"/>
    </source>
</evidence>
<feature type="compositionally biased region" description="Acidic residues" evidence="5">
    <location>
        <begin position="114"/>
        <end position="124"/>
    </location>
</feature>
<evidence type="ECO:0000259" key="6">
    <source>
        <dbReference type="PROSITE" id="PS50865"/>
    </source>
</evidence>
<dbReference type="SUPFAM" id="SSF144232">
    <property type="entry name" value="HIT/MYND zinc finger-like"/>
    <property type="match status" value="1"/>
</dbReference>
<sequence>KRSKDSKKKKAYLKKTAPEVYKESQEDRKGSSWACKACGMMEDLLPPGKRLMTCGRCNKLGRYIKYCDKDCQKKDWPKHKLICGKDLDAKEALDLFGGGAEPKPAPPPPKPSTVDDDDGEDEFPDPVPPFTHSRHLKHQIKLLKENPQMDYLIVQAAPLPDYGLMLQNPMGKMMFMLLRRRALREGNVQDVLMMYKYIGECAKQNRVPLSKVKDQLSLEYGIDRAVLETATLD</sequence>
<dbReference type="Proteomes" id="UP000077266">
    <property type="component" value="Unassembled WGS sequence"/>
</dbReference>
<keyword evidence="1" id="KW-0479">Metal-binding</keyword>
<protein>
    <recommendedName>
        <fullName evidence="6">MYND-type domain-containing protein</fullName>
    </recommendedName>
</protein>
<feature type="compositionally biased region" description="Basic and acidic residues" evidence="5">
    <location>
        <begin position="16"/>
        <end position="30"/>
    </location>
</feature>
<evidence type="ECO:0000256" key="1">
    <source>
        <dbReference type="ARBA" id="ARBA00022723"/>
    </source>
</evidence>
<keyword evidence="8" id="KW-1185">Reference proteome</keyword>
<name>A0A166MMY3_EXIGL</name>
<feature type="non-terminal residue" evidence="7">
    <location>
        <position position="1"/>
    </location>
</feature>
<feature type="compositionally biased region" description="Basic residues" evidence="5">
    <location>
        <begin position="1"/>
        <end position="13"/>
    </location>
</feature>